<keyword evidence="2" id="KW-0963">Cytoplasm</keyword>
<dbReference type="PANTHER" id="PTHR34701:SF1">
    <property type="entry name" value="TRANSCRIPTIONAL REGULATOR MRAZ"/>
    <property type="match status" value="1"/>
</dbReference>
<evidence type="ECO:0000256" key="6">
    <source>
        <dbReference type="ARBA" id="ARBA00023163"/>
    </source>
</evidence>
<protein>
    <recommendedName>
        <fullName evidence="1">Transcriptional regulator MraZ</fullName>
    </recommendedName>
</protein>
<dbReference type="InterPro" id="IPR035642">
    <property type="entry name" value="MraZ_N"/>
</dbReference>
<dbReference type="GO" id="GO:0000976">
    <property type="term" value="F:transcription cis-regulatory region binding"/>
    <property type="evidence" value="ECO:0007669"/>
    <property type="project" value="TreeGrafter"/>
</dbReference>
<reference evidence="8" key="1">
    <citation type="submission" date="2020-05" db="EMBL/GenBank/DDBJ databases">
        <authorList>
            <person name="Chiriac C."/>
            <person name="Salcher M."/>
            <person name="Ghai R."/>
            <person name="Kavagutti S V."/>
        </authorList>
    </citation>
    <scope>NUCLEOTIDE SEQUENCE</scope>
</reference>
<evidence type="ECO:0000259" key="7">
    <source>
        <dbReference type="PROSITE" id="PS51740"/>
    </source>
</evidence>
<feature type="domain" description="SpoVT-AbrB" evidence="7">
    <location>
        <begin position="76"/>
        <end position="121"/>
    </location>
</feature>
<evidence type="ECO:0000256" key="5">
    <source>
        <dbReference type="ARBA" id="ARBA00023125"/>
    </source>
</evidence>
<evidence type="ECO:0000313" key="8">
    <source>
        <dbReference type="EMBL" id="CAB4542447.1"/>
    </source>
</evidence>
<dbReference type="EMBL" id="CAEZWU010000028">
    <property type="protein sequence ID" value="CAB4661599.1"/>
    <property type="molecule type" value="Genomic_DNA"/>
</dbReference>
<keyword evidence="5" id="KW-0238">DNA-binding</keyword>
<accession>A0A6J6BUT6</accession>
<dbReference type="InterPro" id="IPR007159">
    <property type="entry name" value="SpoVT-AbrB_dom"/>
</dbReference>
<dbReference type="PROSITE" id="PS51740">
    <property type="entry name" value="SPOVT_ABRB"/>
    <property type="match status" value="2"/>
</dbReference>
<sequence length="137" mass="15407">MFVGAHERQLDPKGRIALPAAFRPRLEPKCYLALGRDKCVDVLTTEAFLSVAHDAMDKVRRGEMDRKQQRALASNMIEVTVDTQGRINIDEKLRTYAGLQLNSRVVVSGSFDRVEIWDPERHQRISDSGAQELAGAE</sequence>
<dbReference type="HAMAP" id="MF_01008">
    <property type="entry name" value="MraZ"/>
    <property type="match status" value="1"/>
</dbReference>
<organism evidence="8">
    <name type="scientific">freshwater metagenome</name>
    <dbReference type="NCBI Taxonomy" id="449393"/>
    <lineage>
        <taxon>unclassified sequences</taxon>
        <taxon>metagenomes</taxon>
        <taxon>ecological metagenomes</taxon>
    </lineage>
</organism>
<dbReference type="InterPro" id="IPR035644">
    <property type="entry name" value="MraZ_C"/>
</dbReference>
<dbReference type="EMBL" id="CAEZSE010000187">
    <property type="protein sequence ID" value="CAB4542447.1"/>
    <property type="molecule type" value="Genomic_DNA"/>
</dbReference>
<keyword evidence="6" id="KW-0804">Transcription</keyword>
<dbReference type="InterPro" id="IPR037914">
    <property type="entry name" value="SpoVT-AbrB_sf"/>
</dbReference>
<dbReference type="SUPFAM" id="SSF89447">
    <property type="entry name" value="AbrB/MazE/MraZ-like"/>
    <property type="match status" value="1"/>
</dbReference>
<evidence type="ECO:0000256" key="2">
    <source>
        <dbReference type="ARBA" id="ARBA00022490"/>
    </source>
</evidence>
<gene>
    <name evidence="8" type="ORF">UFOPK1353_01010</name>
    <name evidence="9" type="ORF">UFOPK2292_00299</name>
</gene>
<evidence type="ECO:0000256" key="3">
    <source>
        <dbReference type="ARBA" id="ARBA00022737"/>
    </source>
</evidence>
<dbReference type="Pfam" id="PF02381">
    <property type="entry name" value="MraZ"/>
    <property type="match status" value="2"/>
</dbReference>
<dbReference type="CDD" id="cd16320">
    <property type="entry name" value="MraZ_N"/>
    <property type="match status" value="1"/>
</dbReference>
<dbReference type="PANTHER" id="PTHR34701">
    <property type="entry name" value="TRANSCRIPTIONAL REGULATOR MRAZ"/>
    <property type="match status" value="1"/>
</dbReference>
<name>A0A6J6BUT6_9ZZZZ</name>
<dbReference type="InterPro" id="IPR003444">
    <property type="entry name" value="MraZ"/>
</dbReference>
<evidence type="ECO:0000256" key="4">
    <source>
        <dbReference type="ARBA" id="ARBA00023015"/>
    </source>
</evidence>
<proteinExistence type="inferred from homology"/>
<dbReference type="GO" id="GO:0003700">
    <property type="term" value="F:DNA-binding transcription factor activity"/>
    <property type="evidence" value="ECO:0007669"/>
    <property type="project" value="InterPro"/>
</dbReference>
<keyword evidence="3" id="KW-0677">Repeat</keyword>
<dbReference type="CDD" id="cd16321">
    <property type="entry name" value="MraZ_C"/>
    <property type="match status" value="1"/>
</dbReference>
<keyword evidence="4" id="KW-0805">Transcription regulation</keyword>
<evidence type="ECO:0000313" key="9">
    <source>
        <dbReference type="EMBL" id="CAB4661599.1"/>
    </source>
</evidence>
<dbReference type="InterPro" id="IPR038619">
    <property type="entry name" value="MraZ_sf"/>
</dbReference>
<evidence type="ECO:0000256" key="1">
    <source>
        <dbReference type="ARBA" id="ARBA00013860"/>
    </source>
</evidence>
<dbReference type="GO" id="GO:2000143">
    <property type="term" value="P:negative regulation of DNA-templated transcription initiation"/>
    <property type="evidence" value="ECO:0007669"/>
    <property type="project" value="TreeGrafter"/>
</dbReference>
<dbReference type="Gene3D" id="3.40.1550.20">
    <property type="entry name" value="Transcriptional regulator MraZ domain"/>
    <property type="match status" value="1"/>
</dbReference>
<dbReference type="AlphaFoldDB" id="A0A6J6BUT6"/>
<feature type="domain" description="SpoVT-AbrB" evidence="7">
    <location>
        <begin position="5"/>
        <end position="47"/>
    </location>
</feature>
<dbReference type="InterPro" id="IPR020603">
    <property type="entry name" value="MraZ_dom"/>
</dbReference>